<name>A0A972GR93_9BACL</name>
<dbReference type="GO" id="GO:0016779">
    <property type="term" value="F:nucleotidyltransferase activity"/>
    <property type="evidence" value="ECO:0007669"/>
    <property type="project" value="UniProtKB-ARBA"/>
</dbReference>
<dbReference type="Gene3D" id="3.90.550.10">
    <property type="entry name" value="Spore Coat Polysaccharide Biosynthesis Protein SpsA, Chain A"/>
    <property type="match status" value="1"/>
</dbReference>
<dbReference type="PANTHER" id="PTHR19136:SF81">
    <property type="entry name" value="MOLYBDENUM COFACTOR GUANYLYLTRANSFERASE"/>
    <property type="match status" value="1"/>
</dbReference>
<organism evidence="3 4">
    <name type="scientific">Paenibacillus foliorum</name>
    <dbReference type="NCBI Taxonomy" id="2654974"/>
    <lineage>
        <taxon>Bacteria</taxon>
        <taxon>Bacillati</taxon>
        <taxon>Bacillota</taxon>
        <taxon>Bacilli</taxon>
        <taxon>Bacillales</taxon>
        <taxon>Paenibacillaceae</taxon>
        <taxon>Paenibacillus</taxon>
    </lineage>
</organism>
<dbReference type="PANTHER" id="PTHR19136">
    <property type="entry name" value="MOLYBDENUM COFACTOR GUANYLYLTRANSFERASE"/>
    <property type="match status" value="1"/>
</dbReference>
<evidence type="ECO:0000256" key="1">
    <source>
        <dbReference type="ARBA" id="ARBA00022679"/>
    </source>
</evidence>
<evidence type="ECO:0000259" key="2">
    <source>
        <dbReference type="Pfam" id="PF12804"/>
    </source>
</evidence>
<dbReference type="RefSeq" id="WP_171653509.1">
    <property type="nucleotide sequence ID" value="NZ_WHOD01000070.1"/>
</dbReference>
<keyword evidence="1 3" id="KW-0808">Transferase</keyword>
<reference evidence="3" key="1">
    <citation type="submission" date="2019-10" db="EMBL/GenBank/DDBJ databases">
        <title>Description of Paenibacillus glebae sp. nov.</title>
        <authorList>
            <person name="Carlier A."/>
            <person name="Qi S."/>
        </authorList>
    </citation>
    <scope>NUCLEOTIDE SEQUENCE</scope>
    <source>
        <strain evidence="3">LMG 31456</strain>
    </source>
</reference>
<dbReference type="Proteomes" id="UP000641588">
    <property type="component" value="Unassembled WGS sequence"/>
</dbReference>
<proteinExistence type="predicted"/>
<dbReference type="AlphaFoldDB" id="A0A972GR93"/>
<feature type="domain" description="MobA-like NTP transferase" evidence="2">
    <location>
        <begin position="4"/>
        <end position="156"/>
    </location>
</feature>
<dbReference type="SUPFAM" id="SSF53448">
    <property type="entry name" value="Nucleotide-diphospho-sugar transferases"/>
    <property type="match status" value="1"/>
</dbReference>
<comment type="caution">
    <text evidence="3">The sequence shown here is derived from an EMBL/GenBank/DDBJ whole genome shotgun (WGS) entry which is preliminary data.</text>
</comment>
<dbReference type="InterPro" id="IPR025877">
    <property type="entry name" value="MobA-like_NTP_Trfase"/>
</dbReference>
<protein>
    <submittedName>
        <fullName evidence="3">NTP transferase domain-containing protein</fullName>
    </submittedName>
</protein>
<keyword evidence="4" id="KW-1185">Reference proteome</keyword>
<dbReference type="InterPro" id="IPR029044">
    <property type="entry name" value="Nucleotide-diphossugar_trans"/>
</dbReference>
<dbReference type="EMBL" id="WHOD01000070">
    <property type="protein sequence ID" value="NOU95307.1"/>
    <property type="molecule type" value="Genomic_DNA"/>
</dbReference>
<dbReference type="Pfam" id="PF12804">
    <property type="entry name" value="NTP_transf_3"/>
    <property type="match status" value="1"/>
</dbReference>
<accession>A0A972GR93</accession>
<evidence type="ECO:0000313" key="4">
    <source>
        <dbReference type="Proteomes" id="UP000641588"/>
    </source>
</evidence>
<gene>
    <name evidence="3" type="ORF">GC093_19050</name>
</gene>
<sequence length="189" mass="21277">MLTGVILAGGKDDVGQALCLIDGKPQINRLINEMQLICQEIIVVANEPRLLLPVLPRWVRVITDFVPGFGVLSSMHAAFTLAKYNELWVTACYMRTVSSSAARLLCERKRLIEYQAAFPLIQANPIPFHGVYSQSCLESITELIHAKEHRISELLKHISWGVVDEALFSGPKIEFQESLEREVKFDKIT</sequence>
<evidence type="ECO:0000313" key="3">
    <source>
        <dbReference type="EMBL" id="NOU95307.1"/>
    </source>
</evidence>